<sequence length="87" mass="9048">MAGAAGSAGTGKIQVKLLVDNEKSKVVFAESGKEFVDVLLSALTLPLGTIVRLLGKESSLGCFDELYKSVESLDASLPNQGVQEHAA</sequence>
<protein>
    <recommendedName>
        <fullName evidence="4">DUF674 family protein</fullName>
    </recommendedName>
</protein>
<keyword evidence="3" id="KW-1185">Reference proteome</keyword>
<evidence type="ECO:0000313" key="2">
    <source>
        <dbReference type="EMBL" id="KAF8758044.1"/>
    </source>
</evidence>
<gene>
    <name evidence="2" type="ORF">HU200_010799</name>
    <name evidence="1" type="ORF">HU200_063307</name>
</gene>
<dbReference type="AlphaFoldDB" id="A0A835FJE6"/>
<name>A0A835FJE6_9POAL</name>
<accession>A0A835FJE6</accession>
<dbReference type="EMBL" id="JACEFO010002676">
    <property type="protein sequence ID" value="KAF8651787.1"/>
    <property type="molecule type" value="Genomic_DNA"/>
</dbReference>
<dbReference type="Proteomes" id="UP000636709">
    <property type="component" value="Unassembled WGS sequence"/>
</dbReference>
<dbReference type="OrthoDB" id="1277335at2759"/>
<comment type="caution">
    <text evidence="2">The sequence shown here is derived from an EMBL/GenBank/DDBJ whole genome shotgun (WGS) entry which is preliminary data.</text>
</comment>
<proteinExistence type="predicted"/>
<organism evidence="2 3">
    <name type="scientific">Digitaria exilis</name>
    <dbReference type="NCBI Taxonomy" id="1010633"/>
    <lineage>
        <taxon>Eukaryota</taxon>
        <taxon>Viridiplantae</taxon>
        <taxon>Streptophyta</taxon>
        <taxon>Embryophyta</taxon>
        <taxon>Tracheophyta</taxon>
        <taxon>Spermatophyta</taxon>
        <taxon>Magnoliopsida</taxon>
        <taxon>Liliopsida</taxon>
        <taxon>Poales</taxon>
        <taxon>Poaceae</taxon>
        <taxon>PACMAD clade</taxon>
        <taxon>Panicoideae</taxon>
        <taxon>Panicodae</taxon>
        <taxon>Paniceae</taxon>
        <taxon>Anthephorinae</taxon>
        <taxon>Digitaria</taxon>
    </lineage>
</organism>
<dbReference type="InterPro" id="IPR007750">
    <property type="entry name" value="DUF674"/>
</dbReference>
<dbReference type="PANTHER" id="PTHR33103">
    <property type="entry name" value="OS01G0153900 PROTEIN"/>
    <property type="match status" value="1"/>
</dbReference>
<dbReference type="Pfam" id="PF05056">
    <property type="entry name" value="DUF674"/>
    <property type="match status" value="1"/>
</dbReference>
<dbReference type="EMBL" id="JACEFO010000749">
    <property type="protein sequence ID" value="KAF8758044.1"/>
    <property type="molecule type" value="Genomic_DNA"/>
</dbReference>
<evidence type="ECO:0000313" key="1">
    <source>
        <dbReference type="EMBL" id="KAF8651787.1"/>
    </source>
</evidence>
<evidence type="ECO:0008006" key="4">
    <source>
        <dbReference type="Google" id="ProtNLM"/>
    </source>
</evidence>
<reference evidence="2" key="1">
    <citation type="submission" date="2020-07" db="EMBL/GenBank/DDBJ databases">
        <title>Genome sequence and genetic diversity analysis of an under-domesticated orphan crop, white fonio (Digitaria exilis).</title>
        <authorList>
            <person name="Bennetzen J.L."/>
            <person name="Chen S."/>
            <person name="Ma X."/>
            <person name="Wang X."/>
            <person name="Yssel A.E.J."/>
            <person name="Chaluvadi S.R."/>
            <person name="Johnson M."/>
            <person name="Gangashetty P."/>
            <person name="Hamidou F."/>
            <person name="Sanogo M.D."/>
            <person name="Zwaenepoel A."/>
            <person name="Wallace J."/>
            <person name="Van De Peer Y."/>
            <person name="Van Deynze A."/>
        </authorList>
    </citation>
    <scope>NUCLEOTIDE SEQUENCE</scope>
    <source>
        <tissue evidence="2">Leaves</tissue>
    </source>
</reference>
<dbReference type="PANTHER" id="PTHR33103:SF27">
    <property type="entry name" value="OS04G0594700 PROTEIN"/>
    <property type="match status" value="1"/>
</dbReference>
<evidence type="ECO:0000313" key="3">
    <source>
        <dbReference type="Proteomes" id="UP000636709"/>
    </source>
</evidence>